<dbReference type="AlphaFoldDB" id="A0AAD4XIZ6"/>
<gene>
    <name evidence="1" type="ORF">MKW98_016720</name>
</gene>
<dbReference type="InterPro" id="IPR008974">
    <property type="entry name" value="TRAF-like"/>
</dbReference>
<proteinExistence type="predicted"/>
<dbReference type="EMBL" id="JAJJMB010009038">
    <property type="protein sequence ID" value="KAI3916986.1"/>
    <property type="molecule type" value="Genomic_DNA"/>
</dbReference>
<protein>
    <submittedName>
        <fullName evidence="1">Uncharacterized protein</fullName>
    </submittedName>
</protein>
<dbReference type="Gene3D" id="2.60.210.10">
    <property type="entry name" value="Apoptosis, Tumor Necrosis Factor Receptor Associated Protein 2, Chain A"/>
    <property type="match status" value="1"/>
</dbReference>
<accession>A0AAD4XIZ6</accession>
<keyword evidence="2" id="KW-1185">Reference proteome</keyword>
<dbReference type="CDD" id="cd00121">
    <property type="entry name" value="MATH"/>
    <property type="match status" value="1"/>
</dbReference>
<dbReference type="InterPro" id="IPR002083">
    <property type="entry name" value="MATH/TRAF_dom"/>
</dbReference>
<evidence type="ECO:0000313" key="1">
    <source>
        <dbReference type="EMBL" id="KAI3916986.1"/>
    </source>
</evidence>
<reference evidence="1" key="1">
    <citation type="submission" date="2022-04" db="EMBL/GenBank/DDBJ databases">
        <title>A functionally conserved STORR gene fusion in Papaver species that diverged 16.8 million years ago.</title>
        <authorList>
            <person name="Catania T."/>
        </authorList>
    </citation>
    <scope>NUCLEOTIDE SEQUENCE</scope>
    <source>
        <strain evidence="1">S-188037</strain>
    </source>
</reference>
<sequence>MEVLNGDALKDYFPSSSKFKWKIEKVSELNQDDHFSPTFFVGHCKWYMNQLCDQTPNFLHYYVLRTFSAWMDTNLDTVLGRRLLAFLDELPIISTTITKLMLENNIVRLVKSGKKNEDLILFAEHIKSRVQKTPIAEGLPRLARWNLIDISSAIQTDFGKQILNGLRTRQQKPQDQSLLCEAEQSQPQQNEFVMQEEVRSLTVQGDEGVGNVGHEELLILQNNYDDLRMLIKKSWDKKEMKKSNGKTVHYEVEELLNELYFKAYPDEKKKKRKEKKNELLLVSRKKKLLWTI</sequence>
<dbReference type="Proteomes" id="UP001202328">
    <property type="component" value="Unassembled WGS sequence"/>
</dbReference>
<organism evidence="1 2">
    <name type="scientific">Papaver atlanticum</name>
    <dbReference type="NCBI Taxonomy" id="357466"/>
    <lineage>
        <taxon>Eukaryota</taxon>
        <taxon>Viridiplantae</taxon>
        <taxon>Streptophyta</taxon>
        <taxon>Embryophyta</taxon>
        <taxon>Tracheophyta</taxon>
        <taxon>Spermatophyta</taxon>
        <taxon>Magnoliopsida</taxon>
        <taxon>Ranunculales</taxon>
        <taxon>Papaveraceae</taxon>
        <taxon>Papaveroideae</taxon>
        <taxon>Papaver</taxon>
    </lineage>
</organism>
<evidence type="ECO:0000313" key="2">
    <source>
        <dbReference type="Proteomes" id="UP001202328"/>
    </source>
</evidence>
<name>A0AAD4XIZ6_9MAGN</name>
<comment type="caution">
    <text evidence="1">The sequence shown here is derived from an EMBL/GenBank/DDBJ whole genome shotgun (WGS) entry which is preliminary data.</text>
</comment>